<evidence type="ECO:0000313" key="2">
    <source>
        <dbReference type="Proteomes" id="UP000001396"/>
    </source>
</evidence>
<sequence>MIRFTKQLVNVFNNVKSKPNPIVVFGVGNYGTISSRNSVGARTVDYLAKNLKMDWIDFQDCSTKITYSPENHLLLVKPDTYLVKDNHEVLSRLIRLMPNIKADNFLAIHYEHLFKLGVVERTHGGRTKHNPGLAGLTNVFQTEHYYRVSMGINHPLNDVTFEHTIYSMGSVYGDLQTPFLLNRFPDVQLELVDRVVVPYAANEVLTAVLEMKQAITESESANPENLVYSGQWKSPRIDTKNIDLAK</sequence>
<dbReference type="GO" id="GO:0004045">
    <property type="term" value="F:peptidyl-tRNA hydrolase activity"/>
    <property type="evidence" value="ECO:0007669"/>
    <property type="project" value="InterPro"/>
</dbReference>
<dbReference type="Proteomes" id="UP000001396">
    <property type="component" value="Unassembled WGS sequence"/>
</dbReference>
<evidence type="ECO:0000313" key="1">
    <source>
        <dbReference type="EMBL" id="EFA78086.1"/>
    </source>
</evidence>
<dbReference type="InterPro" id="IPR036416">
    <property type="entry name" value="Pept_tRNA_hydro_sf"/>
</dbReference>
<gene>
    <name evidence="1" type="ORF">PPL_08734</name>
</gene>
<accession>D3BJK6</accession>
<dbReference type="RefSeq" id="XP_020430213.1">
    <property type="nucleotide sequence ID" value="XM_020579538.1"/>
</dbReference>
<dbReference type="SUPFAM" id="SSF53178">
    <property type="entry name" value="Peptidyl-tRNA hydrolase-like"/>
    <property type="match status" value="1"/>
</dbReference>
<comment type="caution">
    <text evidence="1">The sequence shown here is derived from an EMBL/GenBank/DDBJ whole genome shotgun (WGS) entry which is preliminary data.</text>
</comment>
<protein>
    <submittedName>
        <fullName evidence="1">Uncharacterized protein</fullName>
    </submittedName>
</protein>
<organism evidence="1 2">
    <name type="scientific">Heterostelium pallidum (strain ATCC 26659 / Pp 5 / PN500)</name>
    <name type="common">Cellular slime mold</name>
    <name type="synonym">Polysphondylium pallidum</name>
    <dbReference type="NCBI Taxonomy" id="670386"/>
    <lineage>
        <taxon>Eukaryota</taxon>
        <taxon>Amoebozoa</taxon>
        <taxon>Evosea</taxon>
        <taxon>Eumycetozoa</taxon>
        <taxon>Dictyostelia</taxon>
        <taxon>Acytosteliales</taxon>
        <taxon>Acytosteliaceae</taxon>
        <taxon>Heterostelium</taxon>
    </lineage>
</organism>
<dbReference type="Pfam" id="PF01195">
    <property type="entry name" value="Pept_tRNA_hydro"/>
    <property type="match status" value="1"/>
</dbReference>
<dbReference type="STRING" id="670386.D3BJK6"/>
<dbReference type="EMBL" id="ADBJ01000038">
    <property type="protein sequence ID" value="EFA78086.1"/>
    <property type="molecule type" value="Genomic_DNA"/>
</dbReference>
<dbReference type="InterPro" id="IPR001328">
    <property type="entry name" value="Pept_tRNA_hydro"/>
</dbReference>
<dbReference type="OMA" id="CAIHYEH"/>
<keyword evidence="2" id="KW-1185">Reference proteome</keyword>
<name>D3BJK6_HETP5</name>
<dbReference type="AlphaFoldDB" id="D3BJK6"/>
<dbReference type="GeneID" id="31364212"/>
<dbReference type="InParanoid" id="D3BJK6"/>
<dbReference type="Gene3D" id="3.40.50.1470">
    <property type="entry name" value="Peptidyl-tRNA hydrolase"/>
    <property type="match status" value="1"/>
</dbReference>
<proteinExistence type="predicted"/>
<reference evidence="1 2" key="1">
    <citation type="journal article" date="2011" name="Genome Res.">
        <title>Phylogeny-wide analysis of social amoeba genomes highlights ancient origins for complex intercellular communication.</title>
        <authorList>
            <person name="Heidel A.J."/>
            <person name="Lawal H.M."/>
            <person name="Felder M."/>
            <person name="Schilde C."/>
            <person name="Helps N.R."/>
            <person name="Tunggal B."/>
            <person name="Rivero F."/>
            <person name="John U."/>
            <person name="Schleicher M."/>
            <person name="Eichinger L."/>
            <person name="Platzer M."/>
            <person name="Noegel A.A."/>
            <person name="Schaap P."/>
            <person name="Gloeckner G."/>
        </authorList>
    </citation>
    <scope>NUCLEOTIDE SEQUENCE [LARGE SCALE GENOMIC DNA]</scope>
    <source>
        <strain evidence="2">ATCC 26659 / Pp 5 / PN500</strain>
    </source>
</reference>